<dbReference type="FunFam" id="3.40.50.12780:FF:000014">
    <property type="entry name" value="Nonribosomal peptide synthetase 1"/>
    <property type="match status" value="2"/>
</dbReference>
<dbReference type="GO" id="GO:0044550">
    <property type="term" value="P:secondary metabolite biosynthetic process"/>
    <property type="evidence" value="ECO:0007669"/>
    <property type="project" value="TreeGrafter"/>
</dbReference>
<dbReference type="PANTHER" id="PTHR45527:SF16">
    <property type="entry name" value="NONRIBOSOMAL PEPTIDE SYNTHASE ATNA-RELATED"/>
    <property type="match status" value="1"/>
</dbReference>
<dbReference type="InterPro" id="IPR010071">
    <property type="entry name" value="AA_adenyl_dom"/>
</dbReference>
<dbReference type="NCBIfam" id="TIGR01733">
    <property type="entry name" value="AA-adenyl-dom"/>
    <property type="match status" value="2"/>
</dbReference>
<dbReference type="PROSITE" id="PS00455">
    <property type="entry name" value="AMP_BINDING"/>
    <property type="match status" value="2"/>
</dbReference>
<dbReference type="Gene3D" id="2.30.38.10">
    <property type="entry name" value="Luciferase, Domain 3"/>
    <property type="match status" value="2"/>
</dbReference>
<dbReference type="Gene3D" id="3.40.50.980">
    <property type="match status" value="4"/>
</dbReference>
<evidence type="ECO:0000313" key="7">
    <source>
        <dbReference type="Proteomes" id="UP000800093"/>
    </source>
</evidence>
<evidence type="ECO:0000313" key="6">
    <source>
        <dbReference type="EMBL" id="KAF2257490.1"/>
    </source>
</evidence>
<dbReference type="Pfam" id="PF00668">
    <property type="entry name" value="Condensation"/>
    <property type="match status" value="2"/>
</dbReference>
<dbReference type="Proteomes" id="UP000800093">
    <property type="component" value="Unassembled WGS sequence"/>
</dbReference>
<dbReference type="Gene3D" id="3.30.559.10">
    <property type="entry name" value="Chloramphenicol acetyltransferase-like domain"/>
    <property type="match status" value="2"/>
</dbReference>
<comment type="caution">
    <text evidence="6">The sequence shown here is derived from an EMBL/GenBank/DDBJ whole genome shotgun (WGS) entry which is preliminary data.</text>
</comment>
<evidence type="ECO:0000256" key="4">
    <source>
        <dbReference type="ARBA" id="ARBA00029454"/>
    </source>
</evidence>
<dbReference type="GO" id="GO:0005737">
    <property type="term" value="C:cytoplasm"/>
    <property type="evidence" value="ECO:0007669"/>
    <property type="project" value="TreeGrafter"/>
</dbReference>
<dbReference type="InterPro" id="IPR006162">
    <property type="entry name" value="Ppantetheine_attach_site"/>
</dbReference>
<name>A0A9P4MU78_9PLEO</name>
<dbReference type="Gene3D" id="1.10.1200.10">
    <property type="entry name" value="ACP-like"/>
    <property type="match status" value="2"/>
</dbReference>
<comment type="similarity">
    <text evidence="4">Belongs to the NRP synthetase family.</text>
</comment>
<reference evidence="7" key="1">
    <citation type="journal article" date="2020" name="Stud. Mycol.">
        <title>101 Dothideomycetes genomes: A test case for predicting lifestyles and emergence of pathogens.</title>
        <authorList>
            <person name="Haridas S."/>
            <person name="Albert R."/>
            <person name="Binder M."/>
            <person name="Bloem J."/>
            <person name="LaButti K."/>
            <person name="Salamov A."/>
            <person name="Andreopoulos B."/>
            <person name="Baker S."/>
            <person name="Barry K."/>
            <person name="Bills G."/>
            <person name="Bluhm B."/>
            <person name="Cannon C."/>
            <person name="Castanera R."/>
            <person name="Culley D."/>
            <person name="Daum C."/>
            <person name="Ezra D."/>
            <person name="Gonzalez J."/>
            <person name="Henrissat B."/>
            <person name="Kuo A."/>
            <person name="Liang C."/>
            <person name="Lipzen A."/>
            <person name="Lutzoni F."/>
            <person name="Magnuson J."/>
            <person name="Mondo S."/>
            <person name="Nolan M."/>
            <person name="Ohm R."/>
            <person name="Pangilinan J."/>
            <person name="Park H.-J."/>
            <person name="Ramirez L."/>
            <person name="Alfaro M."/>
            <person name="Sun H."/>
            <person name="Tritt A."/>
            <person name="Yoshinaga Y."/>
            <person name="Zwiers L.-H."/>
            <person name="Turgeon B."/>
            <person name="Goodwin S."/>
            <person name="Spatafora J."/>
            <person name="Crous P."/>
            <person name="Grigoriev I."/>
        </authorList>
    </citation>
    <scope>NUCLEOTIDE SEQUENCE [LARGE SCALE GENOMIC DNA]</scope>
    <source>
        <strain evidence="7">CBS 304.66</strain>
    </source>
</reference>
<dbReference type="FunFam" id="3.30.300.30:FF:000015">
    <property type="entry name" value="Nonribosomal peptide synthase SidD"/>
    <property type="match status" value="2"/>
</dbReference>
<sequence length="2223" mass="240759">MVPGLGPEFDPGHIFVVQPAGESESVTPMFNMDIEREAISMDAFDAYALTVECTVGQGTSDVGVELRYDRTVLAVDNAQRLLAQFGHIVEQLARNAEAEHPLGRLSLLSAEDSAQLCKWNSTVSPRVERCIHDLVLHKMATQPAALAISAWDGEMTYGELDDASRRLAYHLIERGVGPEIMVGMCMDKSKLGVVAMLAILRAGGAVVPLGIQHPVARIEGIVKDTAAPLVLVDRSHEQRLATLAARVPLLAIDSFFDAAPVEWAGMPDPAAKPCTSVRPAHAAWVIYTSGSTGKPKGVVLEHDALATSILAHGPVFGINSRDRLSQFAAYTFDVAIGEVMTTLSFGACICVPSENDRINRLTSFLAEAKVTIAALTSTVAKLVQPQDTPTVRTMILIGEAVQPKVIDQWVQQATIINAYGPSECSIWMTGNKIRNRSEASNIGKPLSGGFWVVNPANIGQLVPLSAPGELLIEAPLLARGYLNDSAKTAAAFVTDPAFVQQLGLSAGRRMYRTGDIVQQNADGSLTYLGRRDTQVKIRGQRVEMGEIESQIVRLLPAAREAVVDVVRPATEAHDGPLILVAVIEYPGAGPLLDSGSGLQPYEPSQITDAARKALEMLDTELGQVLPAYMVPAAFLLISRFPINASGKLDRRAVRDQLQLMPRDALSSFSSSLESKQAPTTIMEQKLQSLWATALALAPEAVGINDSFFRLGGDSVAAMKLTAAAHSQQIPLTVADIFRLPRLVDIAAAMEEKNRENNGLEDKDPAPLSLWPELAQIDAQTDDAERARLLADVAAQCSASTDQIEDVYPCSPLQAGLMAITAQRPEAYVVQRVFRLQADLSTQQLKAAWTRLAEILPILRTRIIPSVQADALQVVVREQPVWHDGTSLEKYLATDRATPITYGGALSRTAIIETGARRCFVWTTHHSVYDGWSLAEMSQLLGRLLRGETPSASVPVSRFIAYLARQDKEQTAAFWQRHLEGANWARYPALPSSLHHVNPRDALQQQLHIPQTAGAVTTPSLLRAAWALLVAVNTGAEEAVISVVLSGRMAAVKGITDLVAPTVATVPFHVSSLREQSVRDFLADIHDRATEMIPYEHTGLQNVRRMVPSLGSEFDPGHIFVVQAVGESGPTTPSLNMHLECEATSVDNFGAYPLTVECTVGSKTSDVKVELRFDQAVVAVPDAQRLLDQFGHIVQQLARNAETEQPLGRLSLLSAEDGAQLCKWNSTVPPRIERRIHDLVLDKMATQPTAPAISAWDGEMTYGELDAASHRLAHHLAGRGVGPEVMVGLCMDKSKWAVVAMLAILRAGGAVVPLGVQHPVARIEGIVKDTAMDVLLVDSSQKARLGSVMPATATIIVDATLHESLSATAEGMCDTVTADNVAWVLYTSGSTGEPKGVVLEHGALATSVVAIARFRSISAHTRTLQFAAFTFDVSITDIFCTMTRGGCVCLMSEEERMNDLAGCFQRANANYAHLTPTTVKLLSPDQIPTLKDLSVGGEAMESQIIDMWSGRARIMNSYGPSECAVTCATANMKYSKDAQNVGKPLAGAFWVVCPGSHHRLCPIGVAGELLIEGPQLARGYLNDPVKTAAAFVMDPGFVRELGLSPGRRMYRTGDIVQQNADGSLTYLGRRDKQVKIRGQRVEIGEIESQIVRLLPDVREVAVDVVPPASEAHDGPLILVAVIEYPGAGPLLDGGSGLEPYEPSQITDAARKALEMLDTELGQVLPAYMVPTAFLLVPRIPVNASGKLDRRAVRDQLRLIPRDALSSFAGSPANKQSPTTAMEQKLHSLWVTALALAPEAVGINDSFFRLGGDSVAAMKLTAAARAQGIPLSVADIFRWPRLADIAAAIEEIHRENNGLADEDPTPLSLWLELAQTDLQTNDAEPARQLADVAAQCCVSADQIEDVYPCSPLQAGLMAITAQRPEAYVVQRVFRLQAGLSTQQLKAAWTQLAEILPILRTRIIPSVQVDALQVVVREQPIWHEGTSLEEYLATDRATPIMYGGALSRTAIVENGARRYFVWTTHHSVYDGWSIVKMMEILAQLLRDERPSAPVPVSRFIAYLARQDKDETAAFWQRHLQGANWTRYPALPSPQQHINPRDILHHQLQVPLTTGSTTISTVLRAAWALLVATNIGADEAIINIVLSGRMAPVDGITDLVAPTVTTVPFRAYTSRNQTVRSFLADVYDRATDMIPYEHTGLQNIRRMVPGLGPEFDPGHIFVVQPAG</sequence>
<dbReference type="Pfam" id="PF00501">
    <property type="entry name" value="AMP-binding"/>
    <property type="match status" value="2"/>
</dbReference>
<dbReference type="FunFam" id="3.30.559.30:FF:000003">
    <property type="entry name" value="Nonribosomal peptide synthase SidD"/>
    <property type="match status" value="1"/>
</dbReference>
<feature type="domain" description="Carrier" evidence="5">
    <location>
        <begin position="677"/>
        <end position="753"/>
    </location>
</feature>
<dbReference type="Gene3D" id="3.30.559.30">
    <property type="entry name" value="Nonribosomal peptide synthetase, condensation domain"/>
    <property type="match status" value="3"/>
</dbReference>
<dbReference type="GO" id="GO:0016874">
    <property type="term" value="F:ligase activity"/>
    <property type="evidence" value="ECO:0007669"/>
    <property type="project" value="UniProtKB-KW"/>
</dbReference>
<dbReference type="InterPro" id="IPR036736">
    <property type="entry name" value="ACP-like_sf"/>
</dbReference>
<dbReference type="InterPro" id="IPR023213">
    <property type="entry name" value="CAT-like_dom_sf"/>
</dbReference>
<dbReference type="FunFam" id="3.40.50.980:FF:000001">
    <property type="entry name" value="Non-ribosomal peptide synthetase"/>
    <property type="match status" value="2"/>
</dbReference>
<dbReference type="InterPro" id="IPR045851">
    <property type="entry name" value="AMP-bd_C_sf"/>
</dbReference>
<evidence type="ECO:0000256" key="2">
    <source>
        <dbReference type="ARBA" id="ARBA00022553"/>
    </source>
</evidence>
<evidence type="ECO:0000256" key="3">
    <source>
        <dbReference type="ARBA" id="ARBA00022598"/>
    </source>
</evidence>
<proteinExistence type="inferred from homology"/>
<dbReference type="SUPFAM" id="SSF47336">
    <property type="entry name" value="ACP-like"/>
    <property type="match status" value="2"/>
</dbReference>
<dbReference type="SUPFAM" id="SSF52777">
    <property type="entry name" value="CoA-dependent acyltransferases"/>
    <property type="match status" value="5"/>
</dbReference>
<accession>A0A9P4MU78</accession>
<dbReference type="PROSITE" id="PS50075">
    <property type="entry name" value="CARRIER"/>
    <property type="match status" value="2"/>
</dbReference>
<dbReference type="PROSITE" id="PS00012">
    <property type="entry name" value="PHOSPHOPANTETHEINE"/>
    <property type="match status" value="2"/>
</dbReference>
<dbReference type="OrthoDB" id="416786at2759"/>
<dbReference type="Pfam" id="PF00550">
    <property type="entry name" value="PP-binding"/>
    <property type="match status" value="2"/>
</dbReference>
<evidence type="ECO:0000256" key="1">
    <source>
        <dbReference type="ARBA" id="ARBA00022450"/>
    </source>
</evidence>
<feature type="domain" description="Carrier" evidence="5">
    <location>
        <begin position="1775"/>
        <end position="1851"/>
    </location>
</feature>
<dbReference type="CDD" id="cd19545">
    <property type="entry name" value="FUM14_C_NRPS-like"/>
    <property type="match status" value="2"/>
</dbReference>
<keyword evidence="3" id="KW-0436">Ligase</keyword>
<evidence type="ECO:0000259" key="5">
    <source>
        <dbReference type="PROSITE" id="PS50075"/>
    </source>
</evidence>
<keyword evidence="1" id="KW-0596">Phosphopantetheine</keyword>
<dbReference type="CDD" id="cd05918">
    <property type="entry name" value="A_NRPS_SidN3_like"/>
    <property type="match status" value="2"/>
</dbReference>
<dbReference type="SUPFAM" id="SSF56801">
    <property type="entry name" value="Acetyl-CoA synthetase-like"/>
    <property type="match status" value="2"/>
</dbReference>
<dbReference type="InterPro" id="IPR020845">
    <property type="entry name" value="AMP-binding_CS"/>
</dbReference>
<dbReference type="InterPro" id="IPR000873">
    <property type="entry name" value="AMP-dep_synth/lig_dom"/>
</dbReference>
<protein>
    <submittedName>
        <fullName evidence="6">Acetyl-CoA synthetase-like protein</fullName>
    </submittedName>
</protein>
<dbReference type="InterPro" id="IPR020806">
    <property type="entry name" value="PKS_PP-bd"/>
</dbReference>
<dbReference type="InterPro" id="IPR009081">
    <property type="entry name" value="PP-bd_ACP"/>
</dbReference>
<dbReference type="EMBL" id="ML987043">
    <property type="protein sequence ID" value="KAF2257490.1"/>
    <property type="molecule type" value="Genomic_DNA"/>
</dbReference>
<dbReference type="SMART" id="SM00823">
    <property type="entry name" value="PKS_PP"/>
    <property type="match status" value="2"/>
</dbReference>
<keyword evidence="2" id="KW-0597">Phosphoprotein</keyword>
<keyword evidence="7" id="KW-1185">Reference proteome</keyword>
<organism evidence="6 7">
    <name type="scientific">Lojkania enalia</name>
    <dbReference type="NCBI Taxonomy" id="147567"/>
    <lineage>
        <taxon>Eukaryota</taxon>
        <taxon>Fungi</taxon>
        <taxon>Dikarya</taxon>
        <taxon>Ascomycota</taxon>
        <taxon>Pezizomycotina</taxon>
        <taxon>Dothideomycetes</taxon>
        <taxon>Pleosporomycetidae</taxon>
        <taxon>Pleosporales</taxon>
        <taxon>Pleosporales incertae sedis</taxon>
        <taxon>Lojkania</taxon>
    </lineage>
</organism>
<dbReference type="PANTHER" id="PTHR45527">
    <property type="entry name" value="NONRIBOSOMAL PEPTIDE SYNTHETASE"/>
    <property type="match status" value="1"/>
</dbReference>
<feature type="non-terminal residue" evidence="6">
    <location>
        <position position="2223"/>
    </location>
</feature>
<dbReference type="GO" id="GO:0031177">
    <property type="term" value="F:phosphopantetheine binding"/>
    <property type="evidence" value="ECO:0007669"/>
    <property type="project" value="InterPro"/>
</dbReference>
<dbReference type="InterPro" id="IPR001242">
    <property type="entry name" value="Condensation_dom"/>
</dbReference>
<dbReference type="GO" id="GO:0043041">
    <property type="term" value="P:amino acid activation for nonribosomal peptide biosynthetic process"/>
    <property type="evidence" value="ECO:0007669"/>
    <property type="project" value="TreeGrafter"/>
</dbReference>
<dbReference type="FunFam" id="1.10.1200.10:FF:000005">
    <property type="entry name" value="Nonribosomal peptide synthetase 1"/>
    <property type="match status" value="2"/>
</dbReference>
<gene>
    <name evidence="6" type="ORF">CC78DRAFT_268247</name>
</gene>
<dbReference type="Gene3D" id="3.30.300.30">
    <property type="match status" value="2"/>
</dbReference>